<protein>
    <submittedName>
        <fullName evidence="6">Pentatricopeptide repeat-containing protein</fullName>
        <ecNumber evidence="6">2.1.1.204</ecNumber>
    </submittedName>
</protein>
<keyword evidence="6" id="KW-0489">Methyltransferase</keyword>
<feature type="repeat" description="PPR" evidence="3">
    <location>
        <begin position="704"/>
        <end position="738"/>
    </location>
</feature>
<evidence type="ECO:0000256" key="3">
    <source>
        <dbReference type="PROSITE-ProRule" id="PRU00708"/>
    </source>
</evidence>
<evidence type="ECO:0000259" key="4">
    <source>
        <dbReference type="Pfam" id="PF17177"/>
    </source>
</evidence>
<feature type="domain" description="PROP1-like PPR" evidence="4">
    <location>
        <begin position="615"/>
        <end position="773"/>
    </location>
</feature>
<dbReference type="InterPro" id="IPR011990">
    <property type="entry name" value="TPR-like_helical_dom_sf"/>
</dbReference>
<keyword evidence="6" id="KW-0808">Transferase</keyword>
<dbReference type="InterPro" id="IPR033443">
    <property type="entry name" value="PROP1-like_PPR_dom"/>
</dbReference>
<keyword evidence="7" id="KW-1185">Reference proteome</keyword>
<dbReference type="SUPFAM" id="SSF48452">
    <property type="entry name" value="TPR-like"/>
    <property type="match status" value="1"/>
</dbReference>
<keyword evidence="2" id="KW-0677">Repeat</keyword>
<dbReference type="PROSITE" id="PS51375">
    <property type="entry name" value="PPR"/>
    <property type="match status" value="12"/>
</dbReference>
<dbReference type="GO" id="GO:0003729">
    <property type="term" value="F:mRNA binding"/>
    <property type="evidence" value="ECO:0007669"/>
    <property type="project" value="TreeGrafter"/>
</dbReference>
<sequence length="826" mass="93270">MLISHNSCCTLIFPQHTGARIPSDPVVLGHVFLGGGNRKKSKKKLLFVDLNDGFSSKLDLGAVNVVGNVYANCSTKCLAYGGCIPLILRALEDIKDLDEALKPWEGNLSNKERTIILKEQTNWRRALDIFSWFKSKGCYELNVIHYNIMLRVLGMAKKWDLIWSLLSEMQHERIIPTNATYGTLINAYSKGGLKKEALMWLGEMYKQGVEPDEVTMGTVVQTYKKAGEFTKAQDFFKRWSLSMGYALRAQKSYSLYTYNTLIDTYGKAGLLGDASNTFAHMLSEGIVPDRVTFNTMIHVCGNHGCFEEVVSLVEMMEEVQCSPDTRTYNILISLYAKSDNICLAVNYFSKMKVAGLIPDIVSYRTLLYAFSLRRMVKEAESLVMEMESEDLKIDEYTQTALTRMYVKLGMIEESWAWFEKFCDKMSSECYSANIDAFGEHGILILAEKAFIYCVERQRLSVLVFNVMIKAYGISKEYDKACEVFKIMENHHIFPDKCTYGSLIQILSGVELPHRAVTYLSGMQRAGLECDCILYSMVISSFIKLGEVRTAENLFKEMINVGLQPDIVAFSVLINAFAELGDVHKAVSYVELMKSSGLAPNSIICNSLIKLYTKVGYLREAEEIYSSAKASETGAHPYSSNCMIHLFCENSMVCEAEEVFSYLKLRGEANEFSYAMMLCLYKKMGRFPEAHKVAQEMRDLGLTSDKLSYNNLIGLYASEGRIREAFETLQQMLALSIQPNDATFRSLGVVMLKKGASKEAIKLLEKIREENSQCGLNEWFNAMCSMLRLDENYTGFCAKEKVKSKVDSSLVNVHAERCGSSKRYSYG</sequence>
<dbReference type="GO" id="GO:0032259">
    <property type="term" value="P:methylation"/>
    <property type="evidence" value="ECO:0007669"/>
    <property type="project" value="UniProtKB-KW"/>
</dbReference>
<name>A0A2I0ARW7_9ASPA</name>
<dbReference type="InterPro" id="IPR057027">
    <property type="entry name" value="TPR_mt"/>
</dbReference>
<gene>
    <name evidence="6" type="ORF">AXF42_Ash013023</name>
</gene>
<dbReference type="EMBL" id="KZ451955">
    <property type="protein sequence ID" value="PKA58299.1"/>
    <property type="molecule type" value="Genomic_DNA"/>
</dbReference>
<feature type="repeat" description="PPR" evidence="3">
    <location>
        <begin position="324"/>
        <end position="358"/>
    </location>
</feature>
<accession>A0A2I0ARW7</accession>
<feature type="domain" description="Pentatricopeptide repeat-containing protein-mitochondrial" evidence="5">
    <location>
        <begin position="438"/>
        <end position="557"/>
    </location>
</feature>
<proteinExistence type="inferred from homology"/>
<feature type="repeat" description="PPR" evidence="3">
    <location>
        <begin position="142"/>
        <end position="176"/>
    </location>
</feature>
<reference evidence="6 7" key="1">
    <citation type="journal article" date="2017" name="Nature">
        <title>The Apostasia genome and the evolution of orchids.</title>
        <authorList>
            <person name="Zhang G.Q."/>
            <person name="Liu K.W."/>
            <person name="Li Z."/>
            <person name="Lohaus R."/>
            <person name="Hsiao Y.Y."/>
            <person name="Niu S.C."/>
            <person name="Wang J.Y."/>
            <person name="Lin Y.C."/>
            <person name="Xu Q."/>
            <person name="Chen L.J."/>
            <person name="Yoshida K."/>
            <person name="Fujiwara S."/>
            <person name="Wang Z.W."/>
            <person name="Zhang Y.Q."/>
            <person name="Mitsuda N."/>
            <person name="Wang M."/>
            <person name="Liu G.H."/>
            <person name="Pecoraro L."/>
            <person name="Huang H.X."/>
            <person name="Xiao X.J."/>
            <person name="Lin M."/>
            <person name="Wu X.Y."/>
            <person name="Wu W.L."/>
            <person name="Chen Y.Y."/>
            <person name="Chang S.B."/>
            <person name="Sakamoto S."/>
            <person name="Ohme-Takagi M."/>
            <person name="Yagi M."/>
            <person name="Zeng S.J."/>
            <person name="Shen C.Y."/>
            <person name="Yeh C.M."/>
            <person name="Luo Y.B."/>
            <person name="Tsai W.C."/>
            <person name="Van de Peer Y."/>
            <person name="Liu Z.J."/>
        </authorList>
    </citation>
    <scope>NUCLEOTIDE SEQUENCE [LARGE SCALE GENOMIC DNA]</scope>
    <source>
        <strain evidence="7">cv. Shenzhen</strain>
        <tissue evidence="6">Stem</tissue>
    </source>
</reference>
<feature type="repeat" description="PPR" evidence="3">
    <location>
        <begin position="530"/>
        <end position="564"/>
    </location>
</feature>
<feature type="repeat" description="PPR" evidence="3">
    <location>
        <begin position="177"/>
        <end position="211"/>
    </location>
</feature>
<dbReference type="Gene3D" id="1.25.40.10">
    <property type="entry name" value="Tetratricopeptide repeat domain"/>
    <property type="match status" value="5"/>
</dbReference>
<dbReference type="Pfam" id="PF01535">
    <property type="entry name" value="PPR"/>
    <property type="match status" value="3"/>
</dbReference>
<evidence type="ECO:0000256" key="1">
    <source>
        <dbReference type="ARBA" id="ARBA00007626"/>
    </source>
</evidence>
<feature type="repeat" description="PPR" evidence="3">
    <location>
        <begin position="254"/>
        <end position="288"/>
    </location>
</feature>
<evidence type="ECO:0000313" key="7">
    <source>
        <dbReference type="Proteomes" id="UP000236161"/>
    </source>
</evidence>
<dbReference type="AlphaFoldDB" id="A0A2I0ARW7"/>
<dbReference type="Pfam" id="PF23276">
    <property type="entry name" value="TPR_24"/>
    <property type="match status" value="1"/>
</dbReference>
<comment type="similarity">
    <text evidence="1">Belongs to the PPR family. P subfamily.</text>
</comment>
<dbReference type="STRING" id="1088818.A0A2I0ARW7"/>
<dbReference type="PANTHER" id="PTHR47938">
    <property type="entry name" value="RESPIRATORY COMPLEX I CHAPERONE (CIA84), PUTATIVE (AFU_ORTHOLOGUE AFUA_2G06020)-RELATED"/>
    <property type="match status" value="1"/>
</dbReference>
<dbReference type="Pfam" id="PF13041">
    <property type="entry name" value="PPR_2"/>
    <property type="match status" value="2"/>
</dbReference>
<feature type="repeat" description="PPR" evidence="3">
    <location>
        <begin position="359"/>
        <end position="393"/>
    </location>
</feature>
<dbReference type="NCBIfam" id="TIGR00756">
    <property type="entry name" value="PPR"/>
    <property type="match status" value="10"/>
</dbReference>
<feature type="repeat" description="PPR" evidence="3">
    <location>
        <begin position="460"/>
        <end position="494"/>
    </location>
</feature>
<feature type="repeat" description="PPR" evidence="3">
    <location>
        <begin position="289"/>
        <end position="323"/>
    </location>
</feature>
<dbReference type="InterPro" id="IPR002885">
    <property type="entry name" value="PPR_rpt"/>
</dbReference>
<dbReference type="Proteomes" id="UP000236161">
    <property type="component" value="Unassembled WGS sequence"/>
</dbReference>
<dbReference type="GO" id="GO:0008168">
    <property type="term" value="F:methyltransferase activity"/>
    <property type="evidence" value="ECO:0007669"/>
    <property type="project" value="UniProtKB-KW"/>
</dbReference>
<feature type="repeat" description="PPR" evidence="3">
    <location>
        <begin position="565"/>
        <end position="599"/>
    </location>
</feature>
<dbReference type="PANTHER" id="PTHR47938:SF35">
    <property type="entry name" value="PENTATRICOPEPTIDE REPEAT-CONTAINING PROTEIN 4, MITOCHONDRIAL-RELATED"/>
    <property type="match status" value="1"/>
</dbReference>
<evidence type="ECO:0000313" key="6">
    <source>
        <dbReference type="EMBL" id="PKA58299.1"/>
    </source>
</evidence>
<organism evidence="6 7">
    <name type="scientific">Apostasia shenzhenica</name>
    <dbReference type="NCBI Taxonomy" id="1088818"/>
    <lineage>
        <taxon>Eukaryota</taxon>
        <taxon>Viridiplantae</taxon>
        <taxon>Streptophyta</taxon>
        <taxon>Embryophyta</taxon>
        <taxon>Tracheophyta</taxon>
        <taxon>Spermatophyta</taxon>
        <taxon>Magnoliopsida</taxon>
        <taxon>Liliopsida</taxon>
        <taxon>Asparagales</taxon>
        <taxon>Orchidaceae</taxon>
        <taxon>Apostasioideae</taxon>
        <taxon>Apostasia</taxon>
    </lineage>
</organism>
<dbReference type="EC" id="2.1.1.204" evidence="6"/>
<evidence type="ECO:0000256" key="2">
    <source>
        <dbReference type="ARBA" id="ARBA00022737"/>
    </source>
</evidence>
<dbReference type="OrthoDB" id="185373at2759"/>
<dbReference type="Pfam" id="PF17177">
    <property type="entry name" value="PPR_long"/>
    <property type="match status" value="1"/>
</dbReference>
<feature type="repeat" description="PPR" evidence="3">
    <location>
        <begin position="669"/>
        <end position="703"/>
    </location>
</feature>
<evidence type="ECO:0000259" key="5">
    <source>
        <dbReference type="Pfam" id="PF23276"/>
    </source>
</evidence>
<feature type="repeat" description="PPR" evidence="3">
    <location>
        <begin position="600"/>
        <end position="636"/>
    </location>
</feature>